<dbReference type="GO" id="GO:0005975">
    <property type="term" value="P:carbohydrate metabolic process"/>
    <property type="evidence" value="ECO:0007669"/>
    <property type="project" value="InterPro"/>
</dbReference>
<dbReference type="SUPFAM" id="SSF51055">
    <property type="entry name" value="Carbohydrate binding domain"/>
    <property type="match status" value="1"/>
</dbReference>
<dbReference type="GO" id="GO:0005576">
    <property type="term" value="C:extracellular region"/>
    <property type="evidence" value="ECO:0007669"/>
    <property type="project" value="InterPro"/>
</dbReference>
<feature type="region of interest" description="Disordered" evidence="1">
    <location>
        <begin position="41"/>
        <end position="72"/>
    </location>
</feature>
<dbReference type="GO" id="GO:0004553">
    <property type="term" value="F:hydrolase activity, hydrolyzing O-glycosyl compounds"/>
    <property type="evidence" value="ECO:0007669"/>
    <property type="project" value="InterPro"/>
</dbReference>
<feature type="compositionally biased region" description="Basic and acidic residues" evidence="1">
    <location>
        <begin position="41"/>
        <end position="62"/>
    </location>
</feature>
<feature type="region of interest" description="Disordered" evidence="1">
    <location>
        <begin position="242"/>
        <end position="262"/>
    </location>
</feature>
<dbReference type="GO" id="GO:0030246">
    <property type="term" value="F:carbohydrate binding"/>
    <property type="evidence" value="ECO:0007669"/>
    <property type="project" value="InterPro"/>
</dbReference>
<feature type="compositionally biased region" description="Polar residues" evidence="1">
    <location>
        <begin position="244"/>
        <end position="258"/>
    </location>
</feature>
<evidence type="ECO:0000256" key="1">
    <source>
        <dbReference type="SAM" id="MobiDB-lite"/>
    </source>
</evidence>
<proteinExistence type="predicted"/>
<name>A0A8S5N6W5_9CAUD</name>
<dbReference type="Gene3D" id="2.10.10.20">
    <property type="entry name" value="Carbohydrate-binding module superfamily 5/12"/>
    <property type="match status" value="1"/>
</dbReference>
<protein>
    <recommendedName>
        <fullName evidence="3">Tail fiber protein</fullName>
    </recommendedName>
</protein>
<reference evidence="2" key="1">
    <citation type="journal article" date="2021" name="Proc. Natl. Acad. Sci. U.S.A.">
        <title>A Catalog of Tens of Thousands of Viruses from Human Metagenomes Reveals Hidden Associations with Chronic Diseases.</title>
        <authorList>
            <person name="Tisza M.J."/>
            <person name="Buck C.B."/>
        </authorList>
    </citation>
    <scope>NUCLEOTIDE SEQUENCE</scope>
    <source>
        <strain evidence="2">CtiBE32</strain>
    </source>
</reference>
<dbReference type="EMBL" id="BK015088">
    <property type="protein sequence ID" value="DAD90525.1"/>
    <property type="molecule type" value="Genomic_DNA"/>
</dbReference>
<accession>A0A8S5N6W5</accession>
<dbReference type="InterPro" id="IPR036573">
    <property type="entry name" value="CBM_sf_5/12"/>
</dbReference>
<sequence length="550" mass="57817">MSKSIIDIYARRGKRGEVARFDFSGSEAKREIDQYIDTIKATKEDLDADKEASASYADRAEKANASAEQSASLAAEKSESAISSAKSAKKSADNAASVKASVDISEGNATSSAAVAKSWAVGPSSTEEIGTDTNNAKHWAEIAKNSVSSAGVSSWNGRSGAVTPQDGDYTAEMVGALPYEGTAAAASKLSQGRKITASLELEGGYSFDGTKDVFAGVSGTLPVTHGGTGGTTAADARKALGVPSTDTASTSANGLMSSTDKDKLNGIAEGANKTMVDDSLSPSSTNPVQNKVINEVIVEINEKLNGVEDGANKTIVDEALSATSTNPVQNKTVNKIITDLTGQVTGVKDSCSSMWTASQAYVAGQYAIYNNYIYRCIKNSTAGTLPTDTTYWAKTDLASEITSLNSNLAKTFMFSTSIAGVEVPNVVQVYQSVIGHFTNDHYLIDTTVTGQTLNNGTSENLIMLSMDTLLGTAKSSLGKNNQYITDGEIAVPLTEDGLFEDKGFGTVAILNNAYIVFGRIYKADGSFGGWPMSKMKSGGKYTFRFNVELY</sequence>
<evidence type="ECO:0000313" key="2">
    <source>
        <dbReference type="EMBL" id="DAD90525.1"/>
    </source>
</evidence>
<feature type="compositionally biased region" description="Low complexity" evidence="1">
    <location>
        <begin position="63"/>
        <end position="72"/>
    </location>
</feature>
<organism evidence="2">
    <name type="scientific">Myoviridae sp. ctiBE32</name>
    <dbReference type="NCBI Taxonomy" id="2826685"/>
    <lineage>
        <taxon>Viruses</taxon>
        <taxon>Duplodnaviria</taxon>
        <taxon>Heunggongvirae</taxon>
        <taxon>Uroviricota</taxon>
        <taxon>Caudoviricetes</taxon>
    </lineage>
</organism>
<evidence type="ECO:0008006" key="3">
    <source>
        <dbReference type="Google" id="ProtNLM"/>
    </source>
</evidence>